<gene>
    <name evidence="1" type="ORF">COW49_01010</name>
</gene>
<protein>
    <submittedName>
        <fullName evidence="1">Uncharacterized protein</fullName>
    </submittedName>
</protein>
<sequence length="316" mass="34642">MVITPGNVKGLLAGLSESLDVLGEDFEASQSVRQNSTTYVVGQMVIPTTSNGYVYRCTVAGTSGIAAPTWPTSNGHTVTDGTITWTTYARNDAAMFSRMEAAETEIQRLTGTRLEPTIIKMNPAEGDEYDLEEDPFDYQERHWKGWPRFKTRWRPIISVERVAVEWGEGSGLLSIPLDFVRLRKKLGVISLVPSGSAAAVTVGSGYHLLSWLGGTQRMGIVPQMVAIDYTAGVTDILSNPDYADLRECIVKEAAQRVIEAIIDAISRGATSISLDGLSESADVSGLAEQQRVMRESVEKFVRSYNQTMRAPRMKVL</sequence>
<dbReference type="AlphaFoldDB" id="A0A2M7FCI6"/>
<dbReference type="EMBL" id="PFFD01000041">
    <property type="protein sequence ID" value="PIV87189.1"/>
    <property type="molecule type" value="Genomic_DNA"/>
</dbReference>
<reference evidence="2" key="1">
    <citation type="submission" date="2017-09" db="EMBL/GenBank/DDBJ databases">
        <title>Depth-based differentiation of microbial function through sediment-hosted aquifers and enrichment of novel symbionts in the deep terrestrial subsurface.</title>
        <authorList>
            <person name="Probst A.J."/>
            <person name="Ladd B."/>
            <person name="Jarett J.K."/>
            <person name="Geller-Mcgrath D.E."/>
            <person name="Sieber C.M.K."/>
            <person name="Emerson J.B."/>
            <person name="Anantharaman K."/>
            <person name="Thomas B.C."/>
            <person name="Malmstrom R."/>
            <person name="Stieglmeier M."/>
            <person name="Klingl A."/>
            <person name="Woyke T."/>
            <person name="Ryan C.M."/>
            <person name="Banfield J.F."/>
        </authorList>
    </citation>
    <scope>NUCLEOTIDE SEQUENCE [LARGE SCALE GENOMIC DNA]</scope>
</reference>
<comment type="caution">
    <text evidence="1">The sequence shown here is derived from an EMBL/GenBank/DDBJ whole genome shotgun (WGS) entry which is preliminary data.</text>
</comment>
<evidence type="ECO:0000313" key="2">
    <source>
        <dbReference type="Proteomes" id="UP000228497"/>
    </source>
</evidence>
<name>A0A2M7FCI6_9BACT</name>
<evidence type="ECO:0000313" key="1">
    <source>
        <dbReference type="EMBL" id="PIV87189.1"/>
    </source>
</evidence>
<accession>A0A2M7FCI6</accession>
<dbReference type="Proteomes" id="UP000228497">
    <property type="component" value="Unassembled WGS sequence"/>
</dbReference>
<proteinExistence type="predicted"/>
<organism evidence="1 2">
    <name type="scientific">Candidatus Kaiserbacteria bacterium CG17_big_fil_post_rev_8_21_14_2_50_51_7</name>
    <dbReference type="NCBI Taxonomy" id="1974613"/>
    <lineage>
        <taxon>Bacteria</taxon>
        <taxon>Candidatus Kaiseribacteriota</taxon>
    </lineage>
</organism>